<keyword evidence="7" id="KW-0808">Transferase</keyword>
<dbReference type="Gene3D" id="3.90.1150.10">
    <property type="entry name" value="Aspartate Aminotransferase, domain 1"/>
    <property type="match status" value="1"/>
</dbReference>
<sequence>MIYNFDEVIDRYHTESSKWDNVGVRVGNGDALPMWVADTDFPCAVPIVDAVKKRAEHPLFGYSYVVPDFFRVTKAWVARRYNWEIESEWIVYATGIVPVFNTMIQAFTDLGDEVIIQRPVYHPIAHAIEDNNRVISDNKLIYRNGQYSIDFEDLEKRASSEKAKIMIISSPHNPVGRVWTKEELTKIAEICLKHHVILISDEIHGDLILFGNKHYSVAALDEKYAQITVTCYAPSKTFNIAGLRASGIVVPNPDIRDGLQKQFARNRSIQQNVFALPAYIAAYTECDDYLEQLIPYLEDNIRFLTQYIHTNMPKIKVVPQEGMFLTWLDCTEMGIVGDELADFFIHEAGVAINRGDMFSPDAHNFVRINIGCPRSTLQKGLDLIRHTYSKKFD</sequence>
<dbReference type="PANTHER" id="PTHR43525:SF1">
    <property type="entry name" value="PROTEIN MALY"/>
    <property type="match status" value="1"/>
</dbReference>
<name>A0ABR9ZNV4_9FIRM</name>
<evidence type="ECO:0000313" key="7">
    <source>
        <dbReference type="EMBL" id="MBF4692114.1"/>
    </source>
</evidence>
<evidence type="ECO:0000313" key="8">
    <source>
        <dbReference type="Proteomes" id="UP000614200"/>
    </source>
</evidence>
<keyword evidence="8" id="KW-1185">Reference proteome</keyword>
<keyword evidence="4" id="KW-0456">Lyase</keyword>
<comment type="cofactor">
    <cofactor evidence="1">
        <name>pyridoxal 5'-phosphate</name>
        <dbReference type="ChEBI" id="CHEBI:597326"/>
    </cofactor>
</comment>
<keyword evidence="3" id="KW-0663">Pyridoxal phosphate</keyword>
<dbReference type="EC" id="4.4.1.13" evidence="2"/>
<proteinExistence type="inferred from homology"/>
<dbReference type="EMBL" id="JADKNH010000002">
    <property type="protein sequence ID" value="MBF4692114.1"/>
    <property type="molecule type" value="Genomic_DNA"/>
</dbReference>
<organism evidence="7 8">
    <name type="scientific">Fusibacter ferrireducens</name>
    <dbReference type="NCBI Taxonomy" id="2785058"/>
    <lineage>
        <taxon>Bacteria</taxon>
        <taxon>Bacillati</taxon>
        <taxon>Bacillota</taxon>
        <taxon>Clostridia</taxon>
        <taxon>Eubacteriales</taxon>
        <taxon>Eubacteriales Family XII. Incertae Sedis</taxon>
        <taxon>Fusibacter</taxon>
    </lineage>
</organism>
<evidence type="ECO:0000256" key="4">
    <source>
        <dbReference type="ARBA" id="ARBA00023239"/>
    </source>
</evidence>
<keyword evidence="7" id="KW-0032">Aminotransferase</keyword>
<dbReference type="Gene3D" id="3.40.640.10">
    <property type="entry name" value="Type I PLP-dependent aspartate aminotransferase-like (Major domain)"/>
    <property type="match status" value="1"/>
</dbReference>
<dbReference type="InterPro" id="IPR004839">
    <property type="entry name" value="Aminotransferase_I/II_large"/>
</dbReference>
<dbReference type="InterPro" id="IPR015422">
    <property type="entry name" value="PyrdxlP-dep_Trfase_small"/>
</dbReference>
<dbReference type="InterPro" id="IPR027619">
    <property type="entry name" value="C-S_lyase_PatB-like"/>
</dbReference>
<dbReference type="InterPro" id="IPR015424">
    <property type="entry name" value="PyrdxlP-dep_Trfase"/>
</dbReference>
<dbReference type="Pfam" id="PF00155">
    <property type="entry name" value="Aminotran_1_2"/>
    <property type="match status" value="1"/>
</dbReference>
<evidence type="ECO:0000256" key="2">
    <source>
        <dbReference type="ARBA" id="ARBA00012224"/>
    </source>
</evidence>
<dbReference type="CDD" id="cd00609">
    <property type="entry name" value="AAT_like"/>
    <property type="match status" value="1"/>
</dbReference>
<dbReference type="InterPro" id="IPR015421">
    <property type="entry name" value="PyrdxlP-dep_Trfase_major"/>
</dbReference>
<protein>
    <recommendedName>
        <fullName evidence="2">cysteine-S-conjugate beta-lyase</fullName>
        <ecNumber evidence="2">4.4.1.13</ecNumber>
    </recommendedName>
</protein>
<dbReference type="NCBIfam" id="TIGR04350">
    <property type="entry name" value="C_S_lyase_PatB"/>
    <property type="match status" value="1"/>
</dbReference>
<evidence type="ECO:0000256" key="1">
    <source>
        <dbReference type="ARBA" id="ARBA00001933"/>
    </source>
</evidence>
<dbReference type="InterPro" id="IPR051798">
    <property type="entry name" value="Class-II_PLP-Dep_Aminotrans"/>
</dbReference>
<evidence type="ECO:0000256" key="5">
    <source>
        <dbReference type="ARBA" id="ARBA00037974"/>
    </source>
</evidence>
<feature type="domain" description="Aminotransferase class I/classII large" evidence="6">
    <location>
        <begin position="57"/>
        <end position="382"/>
    </location>
</feature>
<evidence type="ECO:0000259" key="6">
    <source>
        <dbReference type="Pfam" id="PF00155"/>
    </source>
</evidence>
<evidence type="ECO:0000256" key="3">
    <source>
        <dbReference type="ARBA" id="ARBA00022898"/>
    </source>
</evidence>
<gene>
    <name evidence="7" type="ORF">ISU02_03245</name>
</gene>
<comment type="similarity">
    <text evidence="5">Belongs to the class-II pyridoxal-phosphate-dependent aminotransferase family. MalY/PatB cystathionine beta-lyase subfamily.</text>
</comment>
<reference evidence="7 8" key="1">
    <citation type="submission" date="2020-11" db="EMBL/GenBank/DDBJ databases">
        <title>Fusibacter basophilias sp. nov.</title>
        <authorList>
            <person name="Qiu D."/>
        </authorList>
    </citation>
    <scope>NUCLEOTIDE SEQUENCE [LARGE SCALE GENOMIC DNA]</scope>
    <source>
        <strain evidence="7 8">Q10-2</strain>
    </source>
</reference>
<accession>A0ABR9ZNV4</accession>
<dbReference type="SUPFAM" id="SSF53383">
    <property type="entry name" value="PLP-dependent transferases"/>
    <property type="match status" value="1"/>
</dbReference>
<dbReference type="RefSeq" id="WP_194700359.1">
    <property type="nucleotide sequence ID" value="NZ_JADKNH010000002.1"/>
</dbReference>
<dbReference type="GO" id="GO:0008483">
    <property type="term" value="F:transaminase activity"/>
    <property type="evidence" value="ECO:0007669"/>
    <property type="project" value="UniProtKB-KW"/>
</dbReference>
<dbReference type="PANTHER" id="PTHR43525">
    <property type="entry name" value="PROTEIN MALY"/>
    <property type="match status" value="1"/>
</dbReference>
<dbReference type="Proteomes" id="UP000614200">
    <property type="component" value="Unassembled WGS sequence"/>
</dbReference>
<comment type="caution">
    <text evidence="7">The sequence shown here is derived from an EMBL/GenBank/DDBJ whole genome shotgun (WGS) entry which is preliminary data.</text>
</comment>